<dbReference type="InterPro" id="IPR036071">
    <property type="entry name" value="AMMECR1_dom_sf"/>
</dbReference>
<keyword evidence="3" id="KW-1185">Reference proteome</keyword>
<organism evidence="2 3">
    <name type="scientific">Halorhodospira halochloris</name>
    <name type="common">Ectothiorhodospira halochloris</name>
    <dbReference type="NCBI Taxonomy" id="1052"/>
    <lineage>
        <taxon>Bacteria</taxon>
        <taxon>Pseudomonadati</taxon>
        <taxon>Pseudomonadota</taxon>
        <taxon>Gammaproteobacteria</taxon>
        <taxon>Chromatiales</taxon>
        <taxon>Ectothiorhodospiraceae</taxon>
        <taxon>Halorhodospira</taxon>
    </lineage>
</organism>
<name>A0A0X8X9R9_HALHR</name>
<dbReference type="NCBIfam" id="TIGR00296">
    <property type="entry name" value="TIGR00296 family protein"/>
    <property type="match status" value="1"/>
</dbReference>
<feature type="domain" description="AMMECR1" evidence="1">
    <location>
        <begin position="15"/>
        <end position="202"/>
    </location>
</feature>
<sequence length="202" mass="22123">MVAMSSTDRFDISPEQGRLLVKLARQAIAYRLETGKDLPPASKLPEPLSKPGAAFVSLHKGEDLRGCIGSLLAKKPLVETTMEAAVDAALNDPRFEPVSREELDILTVKASVLSDAEPIQAANDQELIEQLRPGEDGLILHDGKRRATFLPAVWENIPDPYEFLANLKAKAGLMPDHWSPTLHFARYTSVTFSDEGANHPSD</sequence>
<dbReference type="InterPro" id="IPR002733">
    <property type="entry name" value="AMMECR1_domain"/>
</dbReference>
<evidence type="ECO:0000313" key="2">
    <source>
        <dbReference type="EMBL" id="BAU57662.2"/>
    </source>
</evidence>
<dbReference type="EMBL" id="AP017372">
    <property type="protein sequence ID" value="BAU57662.2"/>
    <property type="molecule type" value="Genomic_DNA"/>
</dbReference>
<dbReference type="InterPro" id="IPR027485">
    <property type="entry name" value="AMMECR1_N"/>
</dbReference>
<dbReference type="PANTHER" id="PTHR13016:SF0">
    <property type="entry name" value="AMME SYNDROME CANDIDATE GENE 1 PROTEIN"/>
    <property type="match status" value="1"/>
</dbReference>
<dbReference type="AlphaFoldDB" id="A0A0X8X9R9"/>
<dbReference type="PANTHER" id="PTHR13016">
    <property type="entry name" value="AMMECR1 HOMOLOG"/>
    <property type="match status" value="1"/>
</dbReference>
<protein>
    <submittedName>
        <fullName evidence="2">Uncharacterized ACR</fullName>
    </submittedName>
</protein>
<dbReference type="Gene3D" id="3.30.700.20">
    <property type="entry name" value="Hypothetical protein ph0010, domain 1"/>
    <property type="match status" value="1"/>
</dbReference>
<dbReference type="KEGG" id="hhk:HH1059_09680"/>
<gene>
    <name evidence="2" type="ORF">HH1059_09680</name>
</gene>
<dbReference type="PROSITE" id="PS51112">
    <property type="entry name" value="AMMECR1"/>
    <property type="match status" value="1"/>
</dbReference>
<dbReference type="SUPFAM" id="SSF143447">
    <property type="entry name" value="AMMECR1-like"/>
    <property type="match status" value="1"/>
</dbReference>
<dbReference type="InterPro" id="IPR027623">
    <property type="entry name" value="AmmeMemoSam_A"/>
</dbReference>
<evidence type="ECO:0000259" key="1">
    <source>
        <dbReference type="PROSITE" id="PS51112"/>
    </source>
</evidence>
<reference evidence="2" key="1">
    <citation type="submission" date="2016-02" db="EMBL/GenBank/DDBJ databases">
        <title>Halorhodospira halochloris DSM-1059 complete genome, version 2.</title>
        <authorList>
            <person name="Tsukatani Y."/>
        </authorList>
    </citation>
    <scope>NUCLEOTIDE SEQUENCE</scope>
    <source>
        <strain evidence="2">DSM 1059</strain>
    </source>
</reference>
<dbReference type="Gene3D" id="3.30.1490.150">
    <property type="entry name" value="Hypothetical protein ph0010, domain 2"/>
    <property type="match status" value="1"/>
</dbReference>
<dbReference type="Proteomes" id="UP000218890">
    <property type="component" value="Chromosome"/>
</dbReference>
<dbReference type="NCBIfam" id="TIGR04335">
    <property type="entry name" value="AmmeMemoSam_A"/>
    <property type="match status" value="1"/>
</dbReference>
<proteinExistence type="predicted"/>
<dbReference type="Pfam" id="PF01871">
    <property type="entry name" value="AMMECR1"/>
    <property type="match status" value="1"/>
</dbReference>
<dbReference type="InterPro" id="IPR023473">
    <property type="entry name" value="AMMECR1"/>
</dbReference>
<evidence type="ECO:0000313" key="3">
    <source>
        <dbReference type="Proteomes" id="UP000218890"/>
    </source>
</evidence>
<accession>A0A0X8X9R9</accession>